<dbReference type="EMBL" id="VOKX01000010">
    <property type="protein sequence ID" value="KAB7849173.1"/>
    <property type="molecule type" value="Genomic_DNA"/>
</dbReference>
<name>A0A5N5WC22_STRMB</name>
<dbReference type="InterPro" id="IPR025164">
    <property type="entry name" value="Toastrack_DUF4097"/>
</dbReference>
<evidence type="ECO:0000313" key="2">
    <source>
        <dbReference type="EMBL" id="KAB7849173.1"/>
    </source>
</evidence>
<dbReference type="AlphaFoldDB" id="A0A5N5WC22"/>
<dbReference type="Pfam" id="PF13349">
    <property type="entry name" value="DUF4097"/>
    <property type="match status" value="1"/>
</dbReference>
<accession>A0A5N5WC22</accession>
<keyword evidence="3" id="KW-1185">Reference proteome</keyword>
<dbReference type="RefSeq" id="WP_152262849.1">
    <property type="nucleotide sequence ID" value="NZ_VOKX01000010.1"/>
</dbReference>
<reference evidence="2 3" key="1">
    <citation type="journal article" date="2019" name="Microb. Cell Fact.">
        <title>Exploring novel herbicidin analogues by transcriptional regulator overexpression and MS/MS molecular networking.</title>
        <authorList>
            <person name="Shi Y."/>
            <person name="Gu R."/>
            <person name="Li Y."/>
            <person name="Wang X."/>
            <person name="Ren W."/>
            <person name="Li X."/>
            <person name="Wang L."/>
            <person name="Xie Y."/>
            <person name="Hong B."/>
        </authorList>
    </citation>
    <scope>NUCLEOTIDE SEQUENCE [LARGE SCALE GENOMIC DNA]</scope>
    <source>
        <strain evidence="2 3">US-43</strain>
    </source>
</reference>
<feature type="domain" description="DUF4097" evidence="1">
    <location>
        <begin position="125"/>
        <end position="255"/>
    </location>
</feature>
<evidence type="ECO:0000313" key="3">
    <source>
        <dbReference type="Proteomes" id="UP000327000"/>
    </source>
</evidence>
<sequence>MVRLARSTRLARLALLTGGVVVAGMTVAGCGSVDLSEVEPERQTFAITGRTLTVDTDNSEIELVPGDGRDVKVTRWFDGWSVGGSVKTTWAMEKGDVLKLRQNCDGISVHCEGKHRVEVPRGVRVIVKDENGGVTSRGIKGDLRLESKNGDIDVHGADGRLDLSSDNGDLRAEDGIASRLVSARSKNGDIAVRPARVPERVSGESTNGDVTVRVPAGSYRVDASSRFGRARVGVPRDGASPHVVAAHSKSGDVTVRTAEK</sequence>
<evidence type="ECO:0000259" key="1">
    <source>
        <dbReference type="Pfam" id="PF13349"/>
    </source>
</evidence>
<comment type="caution">
    <text evidence="2">The sequence shown here is derived from an EMBL/GenBank/DDBJ whole genome shotgun (WGS) entry which is preliminary data.</text>
</comment>
<protein>
    <submittedName>
        <fullName evidence="2">DUF4097 domain-containing protein</fullName>
    </submittedName>
</protein>
<organism evidence="2 3">
    <name type="scientific">Streptomyces mobaraensis</name>
    <name type="common">Streptoverticillium mobaraense</name>
    <dbReference type="NCBI Taxonomy" id="35621"/>
    <lineage>
        <taxon>Bacteria</taxon>
        <taxon>Bacillati</taxon>
        <taxon>Actinomycetota</taxon>
        <taxon>Actinomycetes</taxon>
        <taxon>Kitasatosporales</taxon>
        <taxon>Streptomycetaceae</taxon>
        <taxon>Streptomyces</taxon>
    </lineage>
</organism>
<dbReference type="Proteomes" id="UP000327000">
    <property type="component" value="Unassembled WGS sequence"/>
</dbReference>
<proteinExistence type="predicted"/>
<dbReference type="OrthoDB" id="5243271at2"/>
<gene>
    <name evidence="2" type="ORF">FRZ00_07015</name>
</gene>
<dbReference type="PROSITE" id="PS51257">
    <property type="entry name" value="PROKAR_LIPOPROTEIN"/>
    <property type="match status" value="1"/>
</dbReference>